<reference evidence="3" key="1">
    <citation type="journal article" date="2012" name="Science">
        <title>The Paleozoic origin of enzymatic lignin decomposition reconstructed from 31 fungal genomes.</title>
        <authorList>
            <person name="Floudas D."/>
            <person name="Binder M."/>
            <person name="Riley R."/>
            <person name="Barry K."/>
            <person name="Blanchette R.A."/>
            <person name="Henrissat B."/>
            <person name="Martinez A.T."/>
            <person name="Otillar R."/>
            <person name="Spatafora J.W."/>
            <person name="Yadav J.S."/>
            <person name="Aerts A."/>
            <person name="Benoit I."/>
            <person name="Boyd A."/>
            <person name="Carlson A."/>
            <person name="Copeland A."/>
            <person name="Coutinho P.M."/>
            <person name="de Vries R.P."/>
            <person name="Ferreira P."/>
            <person name="Findley K."/>
            <person name="Foster B."/>
            <person name="Gaskell J."/>
            <person name="Glotzer D."/>
            <person name="Gorecki P."/>
            <person name="Heitman J."/>
            <person name="Hesse C."/>
            <person name="Hori C."/>
            <person name="Igarashi K."/>
            <person name="Jurgens J.A."/>
            <person name="Kallen N."/>
            <person name="Kersten P."/>
            <person name="Kohler A."/>
            <person name="Kuees U."/>
            <person name="Kumar T.K.A."/>
            <person name="Kuo A."/>
            <person name="LaButti K."/>
            <person name="Larrondo L.F."/>
            <person name="Lindquist E."/>
            <person name="Ling A."/>
            <person name="Lombard V."/>
            <person name="Lucas S."/>
            <person name="Lundell T."/>
            <person name="Martin R."/>
            <person name="McLaughlin D.J."/>
            <person name="Morgenstern I."/>
            <person name="Morin E."/>
            <person name="Murat C."/>
            <person name="Nagy L.G."/>
            <person name="Nolan M."/>
            <person name="Ohm R.A."/>
            <person name="Patyshakuliyeva A."/>
            <person name="Rokas A."/>
            <person name="Ruiz-Duenas F.J."/>
            <person name="Sabat G."/>
            <person name="Salamov A."/>
            <person name="Samejima M."/>
            <person name="Schmutz J."/>
            <person name="Slot J.C."/>
            <person name="St John F."/>
            <person name="Stenlid J."/>
            <person name="Sun H."/>
            <person name="Sun S."/>
            <person name="Syed K."/>
            <person name="Tsang A."/>
            <person name="Wiebenga A."/>
            <person name="Young D."/>
            <person name="Pisabarro A."/>
            <person name="Eastwood D.C."/>
            <person name="Martin F."/>
            <person name="Cullen D."/>
            <person name="Grigoriev I.V."/>
            <person name="Hibbett D.S."/>
        </authorList>
    </citation>
    <scope>NUCLEOTIDE SEQUENCE [LARGE SCALE GENOMIC DNA]</scope>
    <source>
        <strain evidence="3">RWD-64-598 SS2</strain>
    </source>
</reference>
<dbReference type="KEGG" id="cput:CONPUDRAFT_140961"/>
<dbReference type="Proteomes" id="UP000053558">
    <property type="component" value="Unassembled WGS sequence"/>
</dbReference>
<evidence type="ECO:0000313" key="2">
    <source>
        <dbReference type="EMBL" id="EIW86379.1"/>
    </source>
</evidence>
<feature type="region of interest" description="Disordered" evidence="1">
    <location>
        <begin position="1"/>
        <end position="88"/>
    </location>
</feature>
<name>A0A5M3N4N2_CONPW</name>
<dbReference type="GeneID" id="19201598"/>
<accession>A0A5M3N4N2</accession>
<feature type="compositionally biased region" description="Polar residues" evidence="1">
    <location>
        <begin position="1"/>
        <end position="11"/>
    </location>
</feature>
<feature type="compositionally biased region" description="Polar residues" evidence="1">
    <location>
        <begin position="771"/>
        <end position="780"/>
    </location>
</feature>
<protein>
    <submittedName>
        <fullName evidence="2">Uncharacterized protein</fullName>
    </submittedName>
</protein>
<dbReference type="OMA" id="EEWDVAQ"/>
<dbReference type="AlphaFoldDB" id="A0A5M3N4N2"/>
<comment type="caution">
    <text evidence="2">The sequence shown here is derived from an EMBL/GenBank/DDBJ whole genome shotgun (WGS) entry which is preliminary data.</text>
</comment>
<organism evidence="2 3">
    <name type="scientific">Coniophora puteana (strain RWD-64-598)</name>
    <name type="common">Brown rot fungus</name>
    <dbReference type="NCBI Taxonomy" id="741705"/>
    <lineage>
        <taxon>Eukaryota</taxon>
        <taxon>Fungi</taxon>
        <taxon>Dikarya</taxon>
        <taxon>Basidiomycota</taxon>
        <taxon>Agaricomycotina</taxon>
        <taxon>Agaricomycetes</taxon>
        <taxon>Agaricomycetidae</taxon>
        <taxon>Boletales</taxon>
        <taxon>Coniophorineae</taxon>
        <taxon>Coniophoraceae</taxon>
        <taxon>Coniophora</taxon>
    </lineage>
</organism>
<dbReference type="RefSeq" id="XP_007763212.1">
    <property type="nucleotide sequence ID" value="XM_007765022.1"/>
</dbReference>
<evidence type="ECO:0000313" key="3">
    <source>
        <dbReference type="Proteomes" id="UP000053558"/>
    </source>
</evidence>
<dbReference type="OrthoDB" id="21648at2759"/>
<sequence length="780" mass="84342">MARATRSTTNQQEKDKLPTTRPTKQTNKKRKRTSLPTDEDQPASKQPKSENGIKSEQAQDPEEPTPAPEPESDQKPALSSISFAGDDPIDPLDAQKILDVLESLDDQGLLDRVFPLPSFDLSEPSTSTSQAGTCSLRTLLRESSQHPLKVLHAAISSLLPESHQPRSQPSKQLRFCTLALSLLDQASFRALPTNIDIDVILGDAVQENAEEPVQALATRTPIPGQKRKYALMQRLPTGNWWTSLSSDFAPDTENIKKIQTMNAELVAILPTASSDILKPEPVSGLRASDASIPTTLGTYVPKKPPGLRSKLPGPRMLSRGSFLDYGPFSSFAPSFDQDGVEIGQTAYGEVLWDRLTSETKFKHLEYVHEDVQDMAVDQEVSSAETSDTVIDPALLGDASQKVEELDGILTQDQIKSLKVMLNDLDLEQSVQDLLDKNSRALRRLEQLQVERLKEGNPQVQEGSEEWDIAQGIFESLVVLTSLRPRAVTTEEPPLIPPASTLHKLQRTLPSMPAQGWYGSLPAGRASALRDDSTLYIKSDATVVQPTPITVPSQTSATPTPTSATPSYAYSYSNYATPYRQQAAYPYKPGQNAAAYYPNQQYGAAAQGQGAAAQPYYANQQQYNPAQGQHQQYGYSSWYQFQPQPAPGAVATTAAAAAAKGTTSGRGTPQPGTPQPGGALPTSYAGFFNAAAAAQAGQQQQQQQQRAVANTVLNTTAGAKAYQPWSAGGNAQGYAAPTIPSHLRNFSTAPQTPQTPGAPYGGYTNGFHQPYQVVTPQTQSS</sequence>
<dbReference type="EMBL" id="JH711573">
    <property type="protein sequence ID" value="EIW86379.1"/>
    <property type="molecule type" value="Genomic_DNA"/>
</dbReference>
<evidence type="ECO:0000256" key="1">
    <source>
        <dbReference type="SAM" id="MobiDB-lite"/>
    </source>
</evidence>
<feature type="region of interest" description="Disordered" evidence="1">
    <location>
        <begin position="651"/>
        <end position="681"/>
    </location>
</feature>
<proteinExistence type="predicted"/>
<keyword evidence="3" id="KW-1185">Reference proteome</keyword>
<feature type="region of interest" description="Disordered" evidence="1">
    <location>
        <begin position="744"/>
        <end position="780"/>
    </location>
</feature>
<feature type="compositionally biased region" description="Low complexity" evidence="1">
    <location>
        <begin position="747"/>
        <end position="757"/>
    </location>
</feature>
<gene>
    <name evidence="2" type="ORF">CONPUDRAFT_140961</name>
</gene>